<dbReference type="PROSITE" id="PS51846">
    <property type="entry name" value="CNNM"/>
    <property type="match status" value="1"/>
</dbReference>
<feature type="domain" description="CBS" evidence="10">
    <location>
        <begin position="217"/>
        <end position="278"/>
    </location>
</feature>
<comment type="caution">
    <text evidence="12">The sequence shown here is derived from an EMBL/GenBank/DDBJ whole genome shotgun (WGS) entry which is preliminary data.</text>
</comment>
<keyword evidence="6 8" id="KW-0129">CBS domain</keyword>
<dbReference type="SUPFAM" id="SSF54631">
    <property type="entry name" value="CBS-domain pair"/>
    <property type="match status" value="1"/>
</dbReference>
<dbReference type="PROSITE" id="PS51371">
    <property type="entry name" value="CBS"/>
    <property type="match status" value="2"/>
</dbReference>
<feature type="domain" description="CBS" evidence="10">
    <location>
        <begin position="281"/>
        <end position="342"/>
    </location>
</feature>
<dbReference type="Pfam" id="PF01595">
    <property type="entry name" value="CNNM"/>
    <property type="match status" value="1"/>
</dbReference>
<dbReference type="CDD" id="cd04590">
    <property type="entry name" value="CBS_pair_CorC_HlyC_assoc"/>
    <property type="match status" value="1"/>
</dbReference>
<dbReference type="AlphaFoldDB" id="A0A166CUB6"/>
<evidence type="ECO:0000256" key="2">
    <source>
        <dbReference type="ARBA" id="ARBA00022475"/>
    </source>
</evidence>
<evidence type="ECO:0000256" key="1">
    <source>
        <dbReference type="ARBA" id="ARBA00004651"/>
    </source>
</evidence>
<dbReference type="PATRIC" id="fig|49547.3.peg.379"/>
<evidence type="ECO:0000256" key="4">
    <source>
        <dbReference type="ARBA" id="ARBA00022737"/>
    </source>
</evidence>
<dbReference type="Pfam" id="PF00571">
    <property type="entry name" value="CBS"/>
    <property type="match status" value="1"/>
</dbReference>
<dbReference type="EMBL" id="LWMV01000063">
    <property type="protein sequence ID" value="KZX14871.1"/>
    <property type="molecule type" value="Genomic_DNA"/>
</dbReference>
<name>A0A166CUB6_9EURY</name>
<dbReference type="InterPro" id="IPR036318">
    <property type="entry name" value="FAD-bd_PCMH-like_sf"/>
</dbReference>
<dbReference type="SMART" id="SM01091">
    <property type="entry name" value="CorC_HlyC"/>
    <property type="match status" value="1"/>
</dbReference>
<accession>A0A166CUB6</accession>
<evidence type="ECO:0000256" key="5">
    <source>
        <dbReference type="ARBA" id="ARBA00022989"/>
    </source>
</evidence>
<evidence type="ECO:0000256" key="7">
    <source>
        <dbReference type="ARBA" id="ARBA00023136"/>
    </source>
</evidence>
<dbReference type="PANTHER" id="PTHR43099">
    <property type="entry name" value="UPF0053 PROTEIN YRKA"/>
    <property type="match status" value="1"/>
</dbReference>
<feature type="transmembrane region" description="Helical" evidence="9">
    <location>
        <begin position="101"/>
        <end position="122"/>
    </location>
</feature>
<keyword evidence="7 9" id="KW-0472">Membrane</keyword>
<dbReference type="InterPro" id="IPR044751">
    <property type="entry name" value="Ion_transp-like_CBS"/>
</dbReference>
<evidence type="ECO:0000259" key="11">
    <source>
        <dbReference type="PROSITE" id="PS51846"/>
    </source>
</evidence>
<protein>
    <submittedName>
        <fullName evidence="12">Magnesium and cobalt efflux protein CorC</fullName>
    </submittedName>
</protein>
<dbReference type="InterPro" id="IPR046342">
    <property type="entry name" value="CBS_dom_sf"/>
</dbReference>
<feature type="transmembrane region" description="Helical" evidence="9">
    <location>
        <begin position="61"/>
        <end position="81"/>
    </location>
</feature>
<dbReference type="InterPro" id="IPR002550">
    <property type="entry name" value="CNNM"/>
</dbReference>
<feature type="transmembrane region" description="Helical" evidence="9">
    <location>
        <begin position="6"/>
        <end position="30"/>
    </location>
</feature>
<dbReference type="InterPro" id="IPR000644">
    <property type="entry name" value="CBS_dom"/>
</dbReference>
<dbReference type="OrthoDB" id="53218at2157"/>
<evidence type="ECO:0000259" key="10">
    <source>
        <dbReference type="PROSITE" id="PS51371"/>
    </source>
</evidence>
<dbReference type="PANTHER" id="PTHR43099:SF2">
    <property type="entry name" value="UPF0053 PROTEIN YRKA"/>
    <property type="match status" value="1"/>
</dbReference>
<dbReference type="InterPro" id="IPR016169">
    <property type="entry name" value="FAD-bd_PCMH_sub2"/>
</dbReference>
<dbReference type="InterPro" id="IPR051676">
    <property type="entry name" value="UPF0053_domain"/>
</dbReference>
<dbReference type="Pfam" id="PF03471">
    <property type="entry name" value="CorC_HlyC"/>
    <property type="match status" value="1"/>
</dbReference>
<keyword evidence="13" id="KW-1185">Reference proteome</keyword>
<dbReference type="GO" id="GO:0050660">
    <property type="term" value="F:flavin adenine dinucleotide binding"/>
    <property type="evidence" value="ECO:0007669"/>
    <property type="project" value="InterPro"/>
</dbReference>
<keyword evidence="3 9" id="KW-0812">Transmembrane</keyword>
<gene>
    <name evidence="12" type="primary">corC</name>
    <name evidence="12" type="ORF">MBCUR_03600</name>
</gene>
<evidence type="ECO:0000313" key="13">
    <source>
        <dbReference type="Proteomes" id="UP000077245"/>
    </source>
</evidence>
<dbReference type="GO" id="GO:0005886">
    <property type="term" value="C:plasma membrane"/>
    <property type="evidence" value="ECO:0007669"/>
    <property type="project" value="UniProtKB-SubCell"/>
</dbReference>
<comment type="subcellular location">
    <subcellularLocation>
        <location evidence="1">Cell membrane</location>
        <topology evidence="1">Multi-pass membrane protein</topology>
    </subcellularLocation>
</comment>
<feature type="domain" description="CNNM transmembrane" evidence="11">
    <location>
        <begin position="1"/>
        <end position="198"/>
    </location>
</feature>
<dbReference type="STRING" id="49547.MBCUR_03600"/>
<dbReference type="SUPFAM" id="SSF56176">
    <property type="entry name" value="FAD-binding/transporter-associated domain-like"/>
    <property type="match status" value="1"/>
</dbReference>
<keyword evidence="4" id="KW-0677">Repeat</keyword>
<evidence type="ECO:0000256" key="3">
    <source>
        <dbReference type="ARBA" id="ARBA00022692"/>
    </source>
</evidence>
<dbReference type="Proteomes" id="UP000077245">
    <property type="component" value="Unassembled WGS sequence"/>
</dbReference>
<sequence length="430" mass="48704">MSTNIFLEIIIIIISIIVSAYLVMAEMAIVSSRKVKLQKMLKDGDKRAQIAIDLYDNPNDFLSVVQVGITLISIIIGAVSGASLSDTLYIYLKHVPYGHTIAMVSVIIITTYITLVIGELVPKRAGLNNPEKISLKISRSLKILTKISRPLLFVLSVSTDFILKLIGSYKKNVDVITEDDVKLLIEEGIEDGTIEKDEEEIIRNVFRLDEQKIDVLMTPRTEIIWIDLEDPQEDMKKRVIQSERSIFPVARDELDNLEGVIQAKDILSSMFLEGEYDIEECIKKPIIVPENLQALDLLKKFKENKEYVHMALIVDEHGSVVGLITLNDFLEGLVGDIPGIDETDDPKAIKRSDDSYLIDGSFQIDRFKDMFQISEKLPEEEDNFTTLAGFILSFLDKIPEEGESFTWKNLKFEVLDMDGHHIDKILVKID</sequence>
<evidence type="ECO:0000256" key="9">
    <source>
        <dbReference type="SAM" id="Phobius"/>
    </source>
</evidence>
<evidence type="ECO:0000313" key="12">
    <source>
        <dbReference type="EMBL" id="KZX14871.1"/>
    </source>
</evidence>
<keyword evidence="5 9" id="KW-1133">Transmembrane helix</keyword>
<dbReference type="InterPro" id="IPR005170">
    <property type="entry name" value="Transptr-assoc_dom"/>
</dbReference>
<reference evidence="12 13" key="1">
    <citation type="submission" date="2016-04" db="EMBL/GenBank/DDBJ databases">
        <title>Genome sequence of Methanobrevibacter curvatus DSM 11111.</title>
        <authorList>
            <person name="Poehlein A."/>
            <person name="Seedorf H."/>
            <person name="Daniel R."/>
        </authorList>
    </citation>
    <scope>NUCLEOTIDE SEQUENCE [LARGE SCALE GENOMIC DNA]</scope>
    <source>
        <strain evidence="12 13">DSM 11111</strain>
    </source>
</reference>
<dbReference type="Gene3D" id="3.10.580.10">
    <property type="entry name" value="CBS-domain"/>
    <property type="match status" value="1"/>
</dbReference>
<evidence type="ECO:0000256" key="8">
    <source>
        <dbReference type="PROSITE-ProRule" id="PRU00703"/>
    </source>
</evidence>
<evidence type="ECO:0000256" key="6">
    <source>
        <dbReference type="ARBA" id="ARBA00023122"/>
    </source>
</evidence>
<dbReference type="RefSeq" id="WP_067089464.1">
    <property type="nucleotide sequence ID" value="NZ_LWMV01000063.1"/>
</dbReference>
<dbReference type="Gene3D" id="3.30.465.10">
    <property type="match status" value="1"/>
</dbReference>
<proteinExistence type="predicted"/>
<organism evidence="12 13">
    <name type="scientific">Methanobrevibacter curvatus</name>
    <dbReference type="NCBI Taxonomy" id="49547"/>
    <lineage>
        <taxon>Archaea</taxon>
        <taxon>Methanobacteriati</taxon>
        <taxon>Methanobacteriota</taxon>
        <taxon>Methanomada group</taxon>
        <taxon>Methanobacteria</taxon>
        <taxon>Methanobacteriales</taxon>
        <taxon>Methanobacteriaceae</taxon>
        <taxon>Methanobrevibacter</taxon>
    </lineage>
</organism>
<keyword evidence="2" id="KW-1003">Cell membrane</keyword>